<dbReference type="OrthoDB" id="10250831at2759"/>
<dbReference type="Gene3D" id="2.20.25.350">
    <property type="match status" value="1"/>
</dbReference>
<evidence type="ECO:0000256" key="1">
    <source>
        <dbReference type="ARBA" id="ARBA00010397"/>
    </source>
</evidence>
<dbReference type="Proteomes" id="UP001150925">
    <property type="component" value="Unassembled WGS sequence"/>
</dbReference>
<dbReference type="SMART" id="SM00515">
    <property type="entry name" value="eIF5C"/>
    <property type="match status" value="1"/>
</dbReference>
<dbReference type="InterPro" id="IPR002735">
    <property type="entry name" value="Transl_init_fac_IF2/IF5_dom"/>
</dbReference>
<evidence type="ECO:0000313" key="9">
    <source>
        <dbReference type="Proteomes" id="UP001150925"/>
    </source>
</evidence>
<feature type="compositionally biased region" description="Low complexity" evidence="6">
    <location>
        <begin position="165"/>
        <end position="176"/>
    </location>
</feature>
<dbReference type="Pfam" id="PF01873">
    <property type="entry name" value="eIF-5_eIF-2B"/>
    <property type="match status" value="1"/>
</dbReference>
<evidence type="ECO:0000256" key="6">
    <source>
        <dbReference type="SAM" id="MobiDB-lite"/>
    </source>
</evidence>
<keyword evidence="5" id="KW-0342">GTP-binding</keyword>
<dbReference type="InterPro" id="IPR016190">
    <property type="entry name" value="Transl_init_fac_IF2/IF5_Zn-bd"/>
</dbReference>
<dbReference type="Gene3D" id="1.25.40.180">
    <property type="match status" value="1"/>
</dbReference>
<dbReference type="GO" id="GO:0005092">
    <property type="term" value="F:GDP-dissociation inhibitor activity"/>
    <property type="evidence" value="ECO:0007669"/>
    <property type="project" value="TreeGrafter"/>
</dbReference>
<dbReference type="GO" id="GO:0003743">
    <property type="term" value="F:translation initiation factor activity"/>
    <property type="evidence" value="ECO:0007669"/>
    <property type="project" value="UniProtKB-KW"/>
</dbReference>
<feature type="domain" description="W2" evidence="7">
    <location>
        <begin position="244"/>
        <end position="407"/>
    </location>
</feature>
<reference evidence="8" key="1">
    <citation type="submission" date="2022-07" db="EMBL/GenBank/DDBJ databases">
        <title>Phylogenomic reconstructions and comparative analyses of Kickxellomycotina fungi.</title>
        <authorList>
            <person name="Reynolds N.K."/>
            <person name="Stajich J.E."/>
            <person name="Barry K."/>
            <person name="Grigoriev I.V."/>
            <person name="Crous P."/>
            <person name="Smith M.E."/>
        </authorList>
    </citation>
    <scope>NUCLEOTIDE SEQUENCE</scope>
    <source>
        <strain evidence="8">RSA 1196</strain>
    </source>
</reference>
<comment type="caution">
    <text evidence="8">The sequence shown here is derived from an EMBL/GenBank/DDBJ whole genome shotgun (WGS) entry which is preliminary data.</text>
</comment>
<dbReference type="GO" id="GO:0071074">
    <property type="term" value="F:eukaryotic initiation factor eIF2 binding"/>
    <property type="evidence" value="ECO:0007669"/>
    <property type="project" value="TreeGrafter"/>
</dbReference>
<dbReference type="FunFam" id="3.30.30.170:FF:000002">
    <property type="entry name" value="Eukaryotic translation initiation factor 5"/>
    <property type="match status" value="1"/>
</dbReference>
<dbReference type="PANTHER" id="PTHR23001:SF7">
    <property type="entry name" value="EUKARYOTIC TRANSLATION INITIATION FACTOR 5"/>
    <property type="match status" value="1"/>
</dbReference>
<dbReference type="SUPFAM" id="SSF100966">
    <property type="entry name" value="Translation initiation factor 2 beta, aIF2beta, N-terminal domain"/>
    <property type="match status" value="1"/>
</dbReference>
<dbReference type="EMBL" id="JANBPY010000313">
    <property type="protein sequence ID" value="KAJ1967588.1"/>
    <property type="molecule type" value="Genomic_DNA"/>
</dbReference>
<dbReference type="PROSITE" id="PS51363">
    <property type="entry name" value="W2"/>
    <property type="match status" value="1"/>
</dbReference>
<dbReference type="SUPFAM" id="SSF75689">
    <property type="entry name" value="Zinc-binding domain of translation initiation factor 2 beta"/>
    <property type="match status" value="1"/>
</dbReference>
<keyword evidence="9" id="KW-1185">Reference proteome</keyword>
<dbReference type="Pfam" id="PF02020">
    <property type="entry name" value="W2"/>
    <property type="match status" value="1"/>
</dbReference>
<evidence type="ECO:0000256" key="2">
    <source>
        <dbReference type="ARBA" id="ARBA00022540"/>
    </source>
</evidence>
<keyword evidence="4" id="KW-0648">Protein biosynthesis</keyword>
<feature type="region of interest" description="Disordered" evidence="6">
    <location>
        <begin position="142"/>
        <end position="189"/>
    </location>
</feature>
<dbReference type="Gene3D" id="3.30.30.170">
    <property type="match status" value="1"/>
</dbReference>
<evidence type="ECO:0000259" key="7">
    <source>
        <dbReference type="PROSITE" id="PS51363"/>
    </source>
</evidence>
<evidence type="ECO:0000313" key="8">
    <source>
        <dbReference type="EMBL" id="KAJ1967588.1"/>
    </source>
</evidence>
<dbReference type="SUPFAM" id="SSF48371">
    <property type="entry name" value="ARM repeat"/>
    <property type="match status" value="1"/>
</dbReference>
<accession>A0A9W8E3G4</accession>
<gene>
    <name evidence="8" type="primary">TIF5</name>
    <name evidence="8" type="ORF">IWQ62_001767</name>
</gene>
<keyword evidence="2 8" id="KW-0396">Initiation factor</keyword>
<dbReference type="GO" id="GO:0005829">
    <property type="term" value="C:cytosol"/>
    <property type="evidence" value="ECO:0007669"/>
    <property type="project" value="TreeGrafter"/>
</dbReference>
<dbReference type="InterPro" id="IPR016189">
    <property type="entry name" value="Transl_init_fac_IF2/IF5_N"/>
</dbReference>
<sequence>MATINIRRDVKDSFYRYKMPRLISKIEGKGNGIKTVIPNMADIARSLSRPPSYPTKFFGCELGAQVKFEAANDRYIVNGAHDAAKLQSLLDVFIDKFVLCPACKNPETDLIITRDHDIIRDCKACGKRNGVDLRHKLSTFILKHPPANQSGKKGGKKDKASRKQGGANAATAANGGENSVEAASGSDDELTRRIVSEAADLPSAHQYEDDDDWAVDDMSEAAIRARQEKLTGHLQNKLVLENEDDDGGDDLAGVASKYDEFGDYLTEHPNSSVDEIIAEAKALQVWGKHRAIEVVVQALFTTDVVKQLAKYQKLLVGFGRTEKHQRSILGGLERLIGVKYPEQLLSKTPSIFLAVYNLDLVEEEVFAKWAEKVSKKYVDKETSKKIHAKAEPFIQWLQEAEEESDSEEEDE</sequence>
<dbReference type="GO" id="GO:0001732">
    <property type="term" value="P:formation of cytoplasmic translation initiation complex"/>
    <property type="evidence" value="ECO:0007669"/>
    <property type="project" value="TreeGrafter"/>
</dbReference>
<dbReference type="InterPro" id="IPR045196">
    <property type="entry name" value="IF2/IF5"/>
</dbReference>
<dbReference type="InterPro" id="IPR003307">
    <property type="entry name" value="W2_domain"/>
</dbReference>
<proteinExistence type="inferred from homology"/>
<comment type="similarity">
    <text evidence="1">Belongs to the eIF-2-beta/eIF-5 family.</text>
</comment>
<dbReference type="GO" id="GO:0005525">
    <property type="term" value="F:GTP binding"/>
    <property type="evidence" value="ECO:0007669"/>
    <property type="project" value="UniProtKB-KW"/>
</dbReference>
<dbReference type="PANTHER" id="PTHR23001">
    <property type="entry name" value="EUKARYOTIC TRANSLATION INITIATION FACTOR"/>
    <property type="match status" value="1"/>
</dbReference>
<name>A0A9W8E3G4_9FUNG</name>
<evidence type="ECO:0000256" key="4">
    <source>
        <dbReference type="ARBA" id="ARBA00022917"/>
    </source>
</evidence>
<evidence type="ECO:0000256" key="5">
    <source>
        <dbReference type="ARBA" id="ARBA00023134"/>
    </source>
</evidence>
<dbReference type="InterPro" id="IPR016024">
    <property type="entry name" value="ARM-type_fold"/>
</dbReference>
<evidence type="ECO:0000256" key="3">
    <source>
        <dbReference type="ARBA" id="ARBA00022741"/>
    </source>
</evidence>
<organism evidence="8 9">
    <name type="scientific">Dispira parvispora</name>
    <dbReference type="NCBI Taxonomy" id="1520584"/>
    <lineage>
        <taxon>Eukaryota</taxon>
        <taxon>Fungi</taxon>
        <taxon>Fungi incertae sedis</taxon>
        <taxon>Zoopagomycota</taxon>
        <taxon>Kickxellomycotina</taxon>
        <taxon>Dimargaritomycetes</taxon>
        <taxon>Dimargaritales</taxon>
        <taxon>Dimargaritaceae</taxon>
        <taxon>Dispira</taxon>
    </lineage>
</organism>
<dbReference type="AlphaFoldDB" id="A0A9W8E3G4"/>
<protein>
    <submittedName>
        <fullName evidence="8">Eukaryotic translation initiation factor 5</fullName>
    </submittedName>
</protein>
<feature type="compositionally biased region" description="Basic residues" evidence="6">
    <location>
        <begin position="153"/>
        <end position="162"/>
    </location>
</feature>
<keyword evidence="3" id="KW-0547">Nucleotide-binding</keyword>
<dbReference type="SMART" id="SM00653">
    <property type="entry name" value="eIF2B_5"/>
    <property type="match status" value="1"/>
</dbReference>
<dbReference type="FunFam" id="2.20.25.350:FF:000001">
    <property type="entry name" value="Eukaryotic translation initiation factor 5"/>
    <property type="match status" value="1"/>
</dbReference>
<dbReference type="CDD" id="cd11561">
    <property type="entry name" value="W2_eIF5"/>
    <property type="match status" value="1"/>
</dbReference>